<organism evidence="2 3">
    <name type="scientific">Prorocentrum cordatum</name>
    <dbReference type="NCBI Taxonomy" id="2364126"/>
    <lineage>
        <taxon>Eukaryota</taxon>
        <taxon>Sar</taxon>
        <taxon>Alveolata</taxon>
        <taxon>Dinophyceae</taxon>
        <taxon>Prorocentrales</taxon>
        <taxon>Prorocentraceae</taxon>
        <taxon>Prorocentrum</taxon>
    </lineage>
</organism>
<dbReference type="Proteomes" id="UP001189429">
    <property type="component" value="Unassembled WGS sequence"/>
</dbReference>
<sequence>MALTHPGIRRGSASGWEACREDTACGAADHATDLEKHGRRSLRDKLPAAASCSCVEHDSHAAHLSIPQPFRPSMETCGPLGERWSPPTTSLKSLQTVLYSVWQRKCVKKADAHSPRAVHSGTARSRERKERREGPRAREARRIGAACDAQHKRHHSEAKECASRTPGAGLETSLPSRSTARLSVVKRAGPALSTREAPAEKKRSTNALDIHGPTLWTPPPRLRGHWAALRGSPARGEASPGSARPRDPARVHRQHGRRGGSSLSRTCRQHAPTAWKGPARPAPCCPRTAWQTPWPPATAGSAGRTRCSPPAATAGGAPLPPAAPRGTPGCGAGRPRRCRPRRGPRRRRAPRAPELRGPRMAENPSLQLTEVRLVSHEAQHVLLHGGDALLDEASNPPPQQSIILSTGATDRAGRQRVTEVHVREQLAAHHVPRRAGRVARQARLALAQVLADLGGAVPGEHVRSRLQSPLQRRDQDAGRRRQARGGARELLELRPGECRLRPARVRERRVPQPLRREARLPRRLHGGLPGLGAALQALGLCPDGGRLSGLLLLDVVQRLAVPDLKQSLDHHDRRGSFWLRTLVGMEAPDGTQGVATSAAGACEAKSVADMPGLAQ</sequence>
<feature type="region of interest" description="Disordered" evidence="1">
    <location>
        <begin position="110"/>
        <end position="364"/>
    </location>
</feature>
<keyword evidence="3" id="KW-1185">Reference proteome</keyword>
<feature type="compositionally biased region" description="Basic and acidic residues" evidence="1">
    <location>
        <begin position="124"/>
        <end position="142"/>
    </location>
</feature>
<proteinExistence type="predicted"/>
<comment type="caution">
    <text evidence="2">The sequence shown here is derived from an EMBL/GenBank/DDBJ whole genome shotgun (WGS) entry which is preliminary data.</text>
</comment>
<accession>A0ABN9WA97</accession>
<reference evidence="2" key="1">
    <citation type="submission" date="2023-10" db="EMBL/GenBank/DDBJ databases">
        <authorList>
            <person name="Chen Y."/>
            <person name="Shah S."/>
            <person name="Dougan E. K."/>
            <person name="Thang M."/>
            <person name="Chan C."/>
        </authorList>
    </citation>
    <scope>NUCLEOTIDE SEQUENCE [LARGE SCALE GENOMIC DNA]</scope>
</reference>
<name>A0ABN9WA97_9DINO</name>
<feature type="region of interest" description="Disordered" evidence="1">
    <location>
        <begin position="460"/>
        <end position="488"/>
    </location>
</feature>
<dbReference type="EMBL" id="CAUYUJ010018226">
    <property type="protein sequence ID" value="CAK0881770.1"/>
    <property type="molecule type" value="Genomic_DNA"/>
</dbReference>
<evidence type="ECO:0000256" key="1">
    <source>
        <dbReference type="SAM" id="MobiDB-lite"/>
    </source>
</evidence>
<gene>
    <name evidence="2" type="ORF">PCOR1329_LOCUS64506</name>
</gene>
<evidence type="ECO:0000313" key="2">
    <source>
        <dbReference type="EMBL" id="CAK0881770.1"/>
    </source>
</evidence>
<protein>
    <submittedName>
        <fullName evidence="2">Uncharacterized protein</fullName>
    </submittedName>
</protein>
<evidence type="ECO:0000313" key="3">
    <source>
        <dbReference type="Proteomes" id="UP001189429"/>
    </source>
</evidence>
<feature type="compositionally biased region" description="Basic residues" evidence="1">
    <location>
        <begin position="334"/>
        <end position="350"/>
    </location>
</feature>